<evidence type="ECO:0000313" key="1">
    <source>
        <dbReference type="EMBL" id="JAH34202.1"/>
    </source>
</evidence>
<dbReference type="AlphaFoldDB" id="A0A0E9RZ74"/>
<proteinExistence type="predicted"/>
<reference evidence="1" key="2">
    <citation type="journal article" date="2015" name="Fish Shellfish Immunol.">
        <title>Early steps in the European eel (Anguilla anguilla)-Vibrio vulnificus interaction in the gills: Role of the RtxA13 toxin.</title>
        <authorList>
            <person name="Callol A."/>
            <person name="Pajuelo D."/>
            <person name="Ebbesson L."/>
            <person name="Teles M."/>
            <person name="MacKenzie S."/>
            <person name="Amaro C."/>
        </authorList>
    </citation>
    <scope>NUCLEOTIDE SEQUENCE</scope>
</reference>
<organism evidence="1">
    <name type="scientific">Anguilla anguilla</name>
    <name type="common">European freshwater eel</name>
    <name type="synonym">Muraena anguilla</name>
    <dbReference type="NCBI Taxonomy" id="7936"/>
    <lineage>
        <taxon>Eukaryota</taxon>
        <taxon>Metazoa</taxon>
        <taxon>Chordata</taxon>
        <taxon>Craniata</taxon>
        <taxon>Vertebrata</taxon>
        <taxon>Euteleostomi</taxon>
        <taxon>Actinopterygii</taxon>
        <taxon>Neopterygii</taxon>
        <taxon>Teleostei</taxon>
        <taxon>Anguilliformes</taxon>
        <taxon>Anguillidae</taxon>
        <taxon>Anguilla</taxon>
    </lineage>
</organism>
<sequence>MYQGFPDHSFKLSQNIVQGIVISK</sequence>
<dbReference type="EMBL" id="GBXM01074375">
    <property type="protein sequence ID" value="JAH34202.1"/>
    <property type="molecule type" value="Transcribed_RNA"/>
</dbReference>
<protein>
    <submittedName>
        <fullName evidence="1">Uncharacterized protein</fullName>
    </submittedName>
</protein>
<reference evidence="1" key="1">
    <citation type="submission" date="2014-11" db="EMBL/GenBank/DDBJ databases">
        <authorList>
            <person name="Amaro Gonzalez C."/>
        </authorList>
    </citation>
    <scope>NUCLEOTIDE SEQUENCE</scope>
</reference>
<name>A0A0E9RZ74_ANGAN</name>
<accession>A0A0E9RZ74</accession>